<dbReference type="KEGG" id="pgm:PGRAT_01730"/>
<evidence type="ECO:0000313" key="3">
    <source>
        <dbReference type="Proteomes" id="UP000029500"/>
    </source>
</evidence>
<name>A0A089M297_9BACL</name>
<gene>
    <name evidence="2" type="ORF">PGRAT_01730</name>
</gene>
<dbReference type="EMBL" id="CP009287">
    <property type="protein sequence ID" value="AIQ66515.1"/>
    <property type="molecule type" value="Genomic_DNA"/>
</dbReference>
<keyword evidence="3" id="KW-1185">Reference proteome</keyword>
<accession>A0A089M297</accession>
<dbReference type="Proteomes" id="UP000029500">
    <property type="component" value="Chromosome"/>
</dbReference>
<sequence length="104" mass="11549">MRRYAAGIRGKRSALLHRCSVEESRCSSPAGPAGKRGPWDGGSALPLSSLQEQRIRRAFHIAPSYRRIVVGIPAMVRLFTELEISILQQSETQQYKQAGKQGNK</sequence>
<evidence type="ECO:0000256" key="1">
    <source>
        <dbReference type="SAM" id="MobiDB-lite"/>
    </source>
</evidence>
<feature type="region of interest" description="Disordered" evidence="1">
    <location>
        <begin position="23"/>
        <end position="45"/>
    </location>
</feature>
<evidence type="ECO:0000313" key="2">
    <source>
        <dbReference type="EMBL" id="AIQ66515.1"/>
    </source>
</evidence>
<proteinExistence type="predicted"/>
<dbReference type="HOGENOM" id="CLU_2247324_0_0_9"/>
<dbReference type="AlphaFoldDB" id="A0A089M297"/>
<organism evidence="2 3">
    <name type="scientific">Paenibacillus graminis</name>
    <dbReference type="NCBI Taxonomy" id="189425"/>
    <lineage>
        <taxon>Bacteria</taxon>
        <taxon>Bacillati</taxon>
        <taxon>Bacillota</taxon>
        <taxon>Bacilli</taxon>
        <taxon>Bacillales</taxon>
        <taxon>Paenibacillaceae</taxon>
        <taxon>Paenibacillus</taxon>
    </lineage>
</organism>
<dbReference type="STRING" id="189425.PGRAT_01730"/>
<reference evidence="2 3" key="1">
    <citation type="submission" date="2014-08" db="EMBL/GenBank/DDBJ databases">
        <title>Comparative genomics of the Paenibacillus odorifer group.</title>
        <authorList>
            <person name="den Bakker H.C."/>
            <person name="Tsai Y.-C."/>
            <person name="Martin N."/>
            <person name="Korlach J."/>
            <person name="Wiedmann M."/>
        </authorList>
    </citation>
    <scope>NUCLEOTIDE SEQUENCE [LARGE SCALE GENOMIC DNA]</scope>
    <source>
        <strain evidence="2 3">DSM 15220</strain>
    </source>
</reference>
<protein>
    <submittedName>
        <fullName evidence="2">Uncharacterized protein</fullName>
    </submittedName>
</protein>